<organism evidence="1 2">
    <name type="scientific">Heterorhabditis bacteriophora</name>
    <name type="common">Entomopathogenic nematode worm</name>
    <dbReference type="NCBI Taxonomy" id="37862"/>
    <lineage>
        <taxon>Eukaryota</taxon>
        <taxon>Metazoa</taxon>
        <taxon>Ecdysozoa</taxon>
        <taxon>Nematoda</taxon>
        <taxon>Chromadorea</taxon>
        <taxon>Rhabditida</taxon>
        <taxon>Rhabditina</taxon>
        <taxon>Rhabditomorpha</taxon>
        <taxon>Strongyloidea</taxon>
        <taxon>Heterorhabditidae</taxon>
        <taxon>Heterorhabditis</taxon>
    </lineage>
</organism>
<evidence type="ECO:0000313" key="1">
    <source>
        <dbReference type="Proteomes" id="UP000095283"/>
    </source>
</evidence>
<reference evidence="2" key="1">
    <citation type="submission" date="2016-11" db="UniProtKB">
        <authorList>
            <consortium name="WormBaseParasite"/>
        </authorList>
    </citation>
    <scope>IDENTIFICATION</scope>
</reference>
<name>A0A1I7WJ94_HETBA</name>
<keyword evidence="1" id="KW-1185">Reference proteome</keyword>
<proteinExistence type="predicted"/>
<protein>
    <submittedName>
        <fullName evidence="2">Uncharacterized protein</fullName>
    </submittedName>
</protein>
<accession>A0A1I7WJ94</accession>
<sequence>MFTLSYRTNILNQVDGVYVKNKYISNFFINTRSYTFLFTKTVKDIEIIITGFKNISNQKYKYIINK</sequence>
<dbReference type="WBParaSite" id="Hba_05088">
    <property type="protein sequence ID" value="Hba_05088"/>
    <property type="gene ID" value="Hba_05088"/>
</dbReference>
<dbReference type="AlphaFoldDB" id="A0A1I7WJ94"/>
<evidence type="ECO:0000313" key="2">
    <source>
        <dbReference type="WBParaSite" id="Hba_05088"/>
    </source>
</evidence>
<dbReference type="Proteomes" id="UP000095283">
    <property type="component" value="Unplaced"/>
</dbReference>